<evidence type="ECO:0000313" key="3">
    <source>
        <dbReference type="Proteomes" id="UP001334084"/>
    </source>
</evidence>
<dbReference type="KEGG" id="vnx:VNE69_01263"/>
<organism evidence="2 3">
    <name type="scientific">Vairimorpha necatrix</name>
    <dbReference type="NCBI Taxonomy" id="6039"/>
    <lineage>
        <taxon>Eukaryota</taxon>
        <taxon>Fungi</taxon>
        <taxon>Fungi incertae sedis</taxon>
        <taxon>Microsporidia</taxon>
        <taxon>Nosematidae</taxon>
        <taxon>Vairimorpha</taxon>
    </lineage>
</organism>
<feature type="coiled-coil region" evidence="1">
    <location>
        <begin position="205"/>
        <end position="232"/>
    </location>
</feature>
<dbReference type="Gene3D" id="3.40.50.620">
    <property type="entry name" value="HUPs"/>
    <property type="match status" value="1"/>
</dbReference>
<keyword evidence="1" id="KW-0175">Coiled coil</keyword>
<reference evidence="2" key="1">
    <citation type="journal article" date="2024" name="BMC Genomics">
        <title>Functional annotation of a divergent genome using sequence and structure-based similarity.</title>
        <authorList>
            <person name="Svedberg D."/>
            <person name="Winiger R.R."/>
            <person name="Berg A."/>
            <person name="Sharma H."/>
            <person name="Tellgren-Roth C."/>
            <person name="Debrunner-Vossbrinck B.A."/>
            <person name="Vossbrinck C.R."/>
            <person name="Barandun J."/>
        </authorList>
    </citation>
    <scope>NUCLEOTIDE SEQUENCE</scope>
    <source>
        <strain evidence="2">Illinois isolate</strain>
    </source>
</reference>
<evidence type="ECO:0000313" key="2">
    <source>
        <dbReference type="EMBL" id="WUR02325.1"/>
    </source>
</evidence>
<proteinExistence type="predicted"/>
<sequence>MKKLFCTLCKELPTIKINVLNYCKDCFIKQLESKIQKNFRNIPYKSKILILFDGRLENIIFLEMLTNQKNSKMFDFYLFNISKMKAEIIREKTNMIEIYDVHENILEKHNGHKNALEIDEEFASFFSERFSLSKNLQISLFNFIKHSKIDVVLYCKSVENVCVDIINKVSLGLTIDERDVSDLKIGNLCLFINLFKSIKNKEILYMAHLKNIKFKNEKIDKLKNKKRFSIEKFVSEIDKNNPLATFNIINTVNKINKK</sequence>
<dbReference type="AlphaFoldDB" id="A0AAX4J8L9"/>
<protein>
    <submittedName>
        <fullName evidence="2">Cytoplasmic tRNA 2-thiolation protein</fullName>
    </submittedName>
</protein>
<dbReference type="GeneID" id="90540127"/>
<dbReference type="RefSeq" id="XP_065328470.1">
    <property type="nucleotide sequence ID" value="XM_065472398.1"/>
</dbReference>
<dbReference type="InterPro" id="IPR014729">
    <property type="entry name" value="Rossmann-like_a/b/a_fold"/>
</dbReference>
<keyword evidence="3" id="KW-1185">Reference proteome</keyword>
<dbReference type="Proteomes" id="UP001334084">
    <property type="component" value="Chromosome 1"/>
</dbReference>
<name>A0AAX4J8L9_9MICR</name>
<evidence type="ECO:0000256" key="1">
    <source>
        <dbReference type="SAM" id="Coils"/>
    </source>
</evidence>
<accession>A0AAX4J8L9</accession>
<gene>
    <name evidence="2" type="ORF">VNE69_01263</name>
</gene>
<dbReference type="EMBL" id="CP142726">
    <property type="protein sequence ID" value="WUR02325.1"/>
    <property type="molecule type" value="Genomic_DNA"/>
</dbReference>